<dbReference type="GO" id="GO:0030136">
    <property type="term" value="C:clathrin-coated vesicle"/>
    <property type="evidence" value="ECO:0007669"/>
    <property type="project" value="UniProtKB-SubCell"/>
</dbReference>
<reference evidence="24" key="3">
    <citation type="submission" date="2025-09" db="UniProtKB">
        <authorList>
            <consortium name="Ensembl"/>
        </authorList>
    </citation>
    <scope>IDENTIFICATION</scope>
</reference>
<evidence type="ECO:0000256" key="14">
    <source>
        <dbReference type="ARBA" id="ARBA00023136"/>
    </source>
</evidence>
<comment type="similarity">
    <text evidence="6">Belongs to the PICALM/SNAP91 family.</text>
</comment>
<dbReference type="GO" id="GO:0005905">
    <property type="term" value="C:clathrin-coated pit"/>
    <property type="evidence" value="ECO:0007669"/>
    <property type="project" value="UniProtKB-SubCell"/>
</dbReference>
<organism evidence="24 25">
    <name type="scientific">Taeniopygia guttata</name>
    <name type="common">Zebra finch</name>
    <name type="synonym">Poephila guttata</name>
    <dbReference type="NCBI Taxonomy" id="59729"/>
    <lineage>
        <taxon>Eukaryota</taxon>
        <taxon>Metazoa</taxon>
        <taxon>Chordata</taxon>
        <taxon>Craniata</taxon>
        <taxon>Vertebrata</taxon>
        <taxon>Euteleostomi</taxon>
        <taxon>Archelosauria</taxon>
        <taxon>Archosauria</taxon>
        <taxon>Dinosauria</taxon>
        <taxon>Saurischia</taxon>
        <taxon>Theropoda</taxon>
        <taxon>Coelurosauria</taxon>
        <taxon>Aves</taxon>
        <taxon>Neognathae</taxon>
        <taxon>Neoaves</taxon>
        <taxon>Telluraves</taxon>
        <taxon>Australaves</taxon>
        <taxon>Passeriformes</taxon>
        <taxon>Passeroidea</taxon>
        <taxon>Estrildidae</taxon>
        <taxon>Estrildinae</taxon>
        <taxon>Taeniopygia</taxon>
    </lineage>
</organism>
<reference evidence="24 25" key="1">
    <citation type="journal article" date="2010" name="Nature">
        <title>The genome of a songbird.</title>
        <authorList>
            <person name="Warren W.C."/>
            <person name="Clayton D.F."/>
            <person name="Ellegren H."/>
            <person name="Arnold A.P."/>
            <person name="Hillier L.W."/>
            <person name="Kunstner A."/>
            <person name="Searle S."/>
            <person name="White S."/>
            <person name="Vilella A.J."/>
            <person name="Fairley S."/>
            <person name="Heger A."/>
            <person name="Kong L."/>
            <person name="Ponting C.P."/>
            <person name="Jarvis E.D."/>
            <person name="Mello C.V."/>
            <person name="Minx P."/>
            <person name="Lovell P."/>
            <person name="Velho T.A."/>
            <person name="Ferris M."/>
            <person name="Balakrishnan C.N."/>
            <person name="Sinha S."/>
            <person name="Blatti C."/>
            <person name="London S.E."/>
            <person name="Li Y."/>
            <person name="Lin Y.C."/>
            <person name="George J."/>
            <person name="Sweedler J."/>
            <person name="Southey B."/>
            <person name="Gunaratne P."/>
            <person name="Watson M."/>
            <person name="Nam K."/>
            <person name="Backstrom N."/>
            <person name="Smeds L."/>
            <person name="Nabholz B."/>
            <person name="Itoh Y."/>
            <person name="Whitney O."/>
            <person name="Pfenning A.R."/>
            <person name="Howard J."/>
            <person name="Volker M."/>
            <person name="Skinner B.M."/>
            <person name="Griffin D.K."/>
            <person name="Ye L."/>
            <person name="McLaren W.M."/>
            <person name="Flicek P."/>
            <person name="Quesada V."/>
            <person name="Velasco G."/>
            <person name="Lopez-Otin C."/>
            <person name="Puente X.S."/>
            <person name="Olender T."/>
            <person name="Lancet D."/>
            <person name="Smit A.F."/>
            <person name="Hubley R."/>
            <person name="Konkel M.K."/>
            <person name="Walker J.A."/>
            <person name="Batzer M.A."/>
            <person name="Gu W."/>
            <person name="Pollock D.D."/>
            <person name="Chen L."/>
            <person name="Cheng Z."/>
            <person name="Eichler E.E."/>
            <person name="Stapley J."/>
            <person name="Slate J."/>
            <person name="Ekblom R."/>
            <person name="Birkhead T."/>
            <person name="Burke T."/>
            <person name="Burt D."/>
            <person name="Scharff C."/>
            <person name="Adam I."/>
            <person name="Richard H."/>
            <person name="Sultan M."/>
            <person name="Soldatov A."/>
            <person name="Lehrach H."/>
            <person name="Edwards S.V."/>
            <person name="Yang S.P."/>
            <person name="Li X."/>
            <person name="Graves T."/>
            <person name="Fulton L."/>
            <person name="Nelson J."/>
            <person name="Chinwalla A."/>
            <person name="Hou S."/>
            <person name="Mardis E.R."/>
            <person name="Wilson R.K."/>
        </authorList>
    </citation>
    <scope>NUCLEOTIDE SEQUENCE [LARGE SCALE GENOMIC DNA]</scope>
</reference>
<evidence type="ECO:0000256" key="4">
    <source>
        <dbReference type="ARBA" id="ARBA00004555"/>
    </source>
</evidence>
<name>A0A674HRF3_TAEGU</name>
<comment type="function">
    <text evidence="18">Cytoplasmic adapter protein that plays a critical role in clathrin-mediated endocytosis which is important in processes such as internalization of cell receptors, synaptic transmission or removal of apoptotic cells. Recruits AP-2 and attaches clathrin triskelions to the cytoplasmic side of plasma membrane leading to clathrin-coated vesicles (CCVs) assembly. Furthermore, regulates clathrin-coated vesicle size and maturation by directly sensing and driving membrane curvature. In addition to binding to clathrin, mediates the endocytosis of small R-SNARES (Soluble NSF Attachment Protein REceptors) between plasma membranes and endosomes including VAMP2, VAMP3, VAMP4, VAMP7 or VAMP8. In turn, PICALM-dependent SNARE endocytosis is required for the formation and maturation of autophagic precursors. Modulates thereby autophagy and the turnover of autophagy substrates such as MAPT/TAU or amyloid precursor protein cleaved C-terminal fragment (APP-CTF).</text>
</comment>
<evidence type="ECO:0000256" key="21">
    <source>
        <dbReference type="SAM" id="Coils"/>
    </source>
</evidence>
<keyword evidence="8" id="KW-1017">Isopeptide bond</keyword>
<keyword evidence="11" id="KW-0832">Ubl conjugation</keyword>
<evidence type="ECO:0000256" key="17">
    <source>
        <dbReference type="ARBA" id="ARBA00023329"/>
    </source>
</evidence>
<dbReference type="SUPFAM" id="SSF89009">
    <property type="entry name" value="GAT-like domain"/>
    <property type="match status" value="1"/>
</dbReference>
<evidence type="ECO:0000256" key="1">
    <source>
        <dbReference type="ARBA" id="ARBA00004123"/>
    </source>
</evidence>
<dbReference type="GeneTree" id="ENSGT00950000183068"/>
<dbReference type="PROSITE" id="PS50942">
    <property type="entry name" value="ENTH"/>
    <property type="match status" value="1"/>
</dbReference>
<gene>
    <name evidence="24" type="primary">PICALM</name>
</gene>
<dbReference type="SMART" id="SM00273">
    <property type="entry name" value="ENTH"/>
    <property type="match status" value="1"/>
</dbReference>
<dbReference type="Gene3D" id="1.25.40.90">
    <property type="match status" value="1"/>
</dbReference>
<feature type="coiled-coil region" evidence="21">
    <location>
        <begin position="321"/>
        <end position="348"/>
    </location>
</feature>
<dbReference type="GO" id="GO:0098894">
    <property type="term" value="C:extrinsic component of presynaptic endocytic zone membrane"/>
    <property type="evidence" value="ECO:0007669"/>
    <property type="project" value="TreeGrafter"/>
</dbReference>
<evidence type="ECO:0000256" key="5">
    <source>
        <dbReference type="ARBA" id="ARBA00004600"/>
    </source>
</evidence>
<sequence length="651" mass="70615">MSGQSLTDRITAAQHSVTGSAVSKTVCKATTHEVMGPKKKHLDYLIQCTNEMNVNIPQLADSLFERTTNSSWVVVFKSLITTHHLMVYGNERFIQYLASRNTLFNLSNFLDKSGLQGYDMSTFIRRYSRYLNEKAVSYRQVAFDFTKVKRGADGVMRTMSTEKLLKTVPIIQNQMDALLDFNVNSNELTNGVINAAFMLLFKDAIRLFAAYNEGIINLLEKYFDMKKNQCKEGLDIYKKFLTRMTRISEFLKVAEQVGIDRGDIPDLSQAPSSLLDALEQHLASLEGKKIKDSTAASRATTLSNAVSTLASTGLSLTKVDEREKQAALEEEQALLKALKEQRLKELAKKPHTSLTTAASPVSTAAGSIMTTPAIDIFSTPSSSNSTSKLPNDLLDLQPTFHPSVHPISAAPQVGSTWGDPFSATVDSVDDAIPNLNPFLTKTNDAAHLSVSADVSTFTSRTPTHEIFVGFTPSPVAQPQPSAGLNVDFESVFGNKSSNVVPDSGGFDELGGLLKPTVASQNQSLPVAKVPPNKLVSDDLDSSLANLVGNLGIGNGTTKNDVNWTQPGEKKLTGGSNWQPKIAPTTAWNAPTLAPPVMAYPATTPTGMMGYVMPSQMGAIPVMTQPTLIYSQPVMRPPNPFGPVPGAQIQFM</sequence>
<protein>
    <recommendedName>
        <fullName evidence="20">Phosphatidylinositol-binding clathrin assembly protein</fullName>
    </recommendedName>
</protein>
<dbReference type="InterPro" id="IPR014712">
    <property type="entry name" value="ANTH_dom_sf"/>
</dbReference>
<evidence type="ECO:0000256" key="22">
    <source>
        <dbReference type="SAM" id="MobiDB-lite"/>
    </source>
</evidence>
<evidence type="ECO:0000256" key="2">
    <source>
        <dbReference type="ARBA" id="ARBA00004132"/>
    </source>
</evidence>
<dbReference type="PANTHER" id="PTHR22951">
    <property type="entry name" value="CLATHRIN ASSEMBLY PROTEIN"/>
    <property type="match status" value="1"/>
</dbReference>
<dbReference type="GO" id="GO:0005794">
    <property type="term" value="C:Golgi apparatus"/>
    <property type="evidence" value="ECO:0007669"/>
    <property type="project" value="UniProtKB-SubCell"/>
</dbReference>
<evidence type="ECO:0000256" key="3">
    <source>
        <dbReference type="ARBA" id="ARBA00004236"/>
    </source>
</evidence>
<evidence type="ECO:0000256" key="11">
    <source>
        <dbReference type="ARBA" id="ARBA00022843"/>
    </source>
</evidence>
<evidence type="ECO:0000313" key="25">
    <source>
        <dbReference type="Proteomes" id="UP000007754"/>
    </source>
</evidence>
<evidence type="ECO:0000256" key="8">
    <source>
        <dbReference type="ARBA" id="ARBA00022499"/>
    </source>
</evidence>
<evidence type="ECO:0000256" key="6">
    <source>
        <dbReference type="ARBA" id="ARBA00008011"/>
    </source>
</evidence>
<dbReference type="CDD" id="cd16985">
    <property type="entry name" value="ANTH_N_AP180"/>
    <property type="match status" value="1"/>
</dbReference>
<dbReference type="GO" id="GO:0072583">
    <property type="term" value="P:clathrin-dependent endocytosis"/>
    <property type="evidence" value="ECO:0007669"/>
    <property type="project" value="InterPro"/>
</dbReference>
<keyword evidence="14" id="KW-0472">Membrane</keyword>
<keyword evidence="7" id="KW-1003">Cell membrane</keyword>
<dbReference type="GO" id="GO:0008021">
    <property type="term" value="C:synaptic vesicle"/>
    <property type="evidence" value="ECO:0007669"/>
    <property type="project" value="TreeGrafter"/>
</dbReference>
<dbReference type="Gene3D" id="1.20.58.150">
    <property type="entry name" value="ANTH domain"/>
    <property type="match status" value="1"/>
</dbReference>
<keyword evidence="17" id="KW-0968">Cytoplasmic vesicle</keyword>
<dbReference type="InterPro" id="IPR011417">
    <property type="entry name" value="ANTH_dom"/>
</dbReference>
<dbReference type="InterPro" id="IPR008942">
    <property type="entry name" value="ENTH_VHS"/>
</dbReference>
<dbReference type="GO" id="GO:0048268">
    <property type="term" value="P:clathrin coat assembly"/>
    <property type="evidence" value="ECO:0007669"/>
    <property type="project" value="InterPro"/>
</dbReference>
<dbReference type="GO" id="GO:0005545">
    <property type="term" value="F:1-phosphatidylinositol binding"/>
    <property type="evidence" value="ECO:0007669"/>
    <property type="project" value="InterPro"/>
</dbReference>
<dbReference type="FunFam" id="1.20.58.150:FF:000001">
    <property type="entry name" value="phosphatidylinositol-binding clathrin assembly protein-like isoform X1"/>
    <property type="match status" value="1"/>
</dbReference>
<dbReference type="PANTHER" id="PTHR22951:SF16">
    <property type="entry name" value="PHOSPHATIDYLINOSITOL-BINDING CLATHRIN ASSEMBLY PROTEIN"/>
    <property type="match status" value="1"/>
</dbReference>
<evidence type="ECO:0000256" key="13">
    <source>
        <dbReference type="ARBA" id="ARBA00023034"/>
    </source>
</evidence>
<evidence type="ECO:0000256" key="16">
    <source>
        <dbReference type="ARBA" id="ARBA00023242"/>
    </source>
</evidence>
<dbReference type="Ensembl" id="ENSTGUT00000030598.1">
    <property type="protein sequence ID" value="ENSTGUP00000036896.1"/>
    <property type="gene ID" value="ENSTGUG00000012969.2"/>
</dbReference>
<evidence type="ECO:0000256" key="9">
    <source>
        <dbReference type="ARBA" id="ARBA00022553"/>
    </source>
</evidence>
<evidence type="ECO:0000256" key="7">
    <source>
        <dbReference type="ARBA" id="ARBA00022475"/>
    </source>
</evidence>
<keyword evidence="10" id="KW-0254">Endocytosis</keyword>
<dbReference type="Proteomes" id="UP000007754">
    <property type="component" value="Chromosome 1"/>
</dbReference>
<dbReference type="InterPro" id="IPR013809">
    <property type="entry name" value="ENTH"/>
</dbReference>
<dbReference type="GO" id="GO:0000149">
    <property type="term" value="F:SNARE binding"/>
    <property type="evidence" value="ECO:0007669"/>
    <property type="project" value="TreeGrafter"/>
</dbReference>
<dbReference type="FunFam" id="1.25.40.90:FF:000001">
    <property type="entry name" value="phosphatidylinositol-binding clathrin assembly protein-like isoform X1"/>
    <property type="match status" value="1"/>
</dbReference>
<evidence type="ECO:0000256" key="15">
    <source>
        <dbReference type="ARBA" id="ARBA00023176"/>
    </source>
</evidence>
<evidence type="ECO:0000256" key="20">
    <source>
        <dbReference type="ARBA" id="ARBA00068054"/>
    </source>
</evidence>
<dbReference type="GO" id="GO:0032050">
    <property type="term" value="F:clathrin heavy chain binding"/>
    <property type="evidence" value="ECO:0007669"/>
    <property type="project" value="TreeGrafter"/>
</dbReference>
<evidence type="ECO:0000259" key="23">
    <source>
        <dbReference type="PROSITE" id="PS50942"/>
    </source>
</evidence>
<evidence type="ECO:0000256" key="12">
    <source>
        <dbReference type="ARBA" id="ARBA00022990"/>
    </source>
</evidence>
<evidence type="ECO:0000256" key="18">
    <source>
        <dbReference type="ARBA" id="ARBA00055144"/>
    </source>
</evidence>
<dbReference type="AlphaFoldDB" id="A0A674HRF3"/>
<keyword evidence="16" id="KW-0539">Nucleus</keyword>
<accession>A0A674HRF3</accession>
<keyword evidence="25" id="KW-1185">Reference proteome</keyword>
<keyword evidence="12" id="KW-0007">Acetylation</keyword>
<evidence type="ECO:0000256" key="10">
    <source>
        <dbReference type="ARBA" id="ARBA00022583"/>
    </source>
</evidence>
<dbReference type="GO" id="GO:0005634">
    <property type="term" value="C:nucleus"/>
    <property type="evidence" value="ECO:0007669"/>
    <property type="project" value="UniProtKB-SubCell"/>
</dbReference>
<feature type="region of interest" description="Disordered" evidence="22">
    <location>
        <begin position="558"/>
        <end position="578"/>
    </location>
</feature>
<reference evidence="24" key="2">
    <citation type="submission" date="2025-08" db="UniProtKB">
        <authorList>
            <consortium name="Ensembl"/>
        </authorList>
    </citation>
    <scope>IDENTIFICATION</scope>
</reference>
<dbReference type="SUPFAM" id="SSF48464">
    <property type="entry name" value="ENTH/VHS domain"/>
    <property type="match status" value="1"/>
</dbReference>
<keyword evidence="9" id="KW-0597">Phosphoprotein</keyword>
<comment type="subunit">
    <text evidence="19">Binds to clathrin; involves primarily the C-terminal sequences, but the full-length protein is required for full binding capacity. Binds phosphatidylinositol 4,5- bisphosphate. Interacts with PIMREG; this interaction may change the subcellular location into the nucleus. Interacts with AP2A1 (via its alpha-appendage domain). Interacts (via N-terminus) with VAMP2; VAMP3; VAMP7 and VAMP8 (Via N-terminus). Interacts with LC3/MAP1LC3A.</text>
</comment>
<dbReference type="InterPro" id="IPR045192">
    <property type="entry name" value="AP180-like"/>
</dbReference>
<evidence type="ECO:0000313" key="24">
    <source>
        <dbReference type="Ensembl" id="ENSTGUP00000036896.1"/>
    </source>
</evidence>
<keyword evidence="21" id="KW-0175">Coiled coil</keyword>
<feature type="domain" description="ENTH" evidence="23">
    <location>
        <begin position="14"/>
        <end position="145"/>
    </location>
</feature>
<proteinExistence type="inferred from homology"/>
<evidence type="ECO:0000256" key="19">
    <source>
        <dbReference type="ARBA" id="ARBA00061829"/>
    </source>
</evidence>
<dbReference type="GO" id="GO:0016185">
    <property type="term" value="P:synaptic vesicle budding from presynaptic endocytic zone membrane"/>
    <property type="evidence" value="ECO:0007669"/>
    <property type="project" value="TreeGrafter"/>
</dbReference>
<keyword evidence="13" id="KW-0333">Golgi apparatus</keyword>
<keyword evidence="15" id="KW-0168">Coated pit</keyword>
<comment type="subcellular location">
    <subcellularLocation>
        <location evidence="3">Cell membrane</location>
    </subcellularLocation>
    <subcellularLocation>
        <location evidence="2">Cytoplasmic vesicle</location>
        <location evidence="2">Clathrin-coated vesicle</location>
    </subcellularLocation>
    <subcellularLocation>
        <location evidence="4">Golgi apparatus</location>
    </subcellularLocation>
    <subcellularLocation>
        <location evidence="5">Membrane</location>
        <location evidence="5">Clathrin-coated pit</location>
    </subcellularLocation>
    <subcellularLocation>
        <location evidence="1">Nucleus</location>
    </subcellularLocation>
</comment>
<dbReference type="GO" id="GO:0005546">
    <property type="term" value="F:phosphatidylinositol-4,5-bisphosphate binding"/>
    <property type="evidence" value="ECO:0007669"/>
    <property type="project" value="TreeGrafter"/>
</dbReference>
<dbReference type="Pfam" id="PF07651">
    <property type="entry name" value="ANTH"/>
    <property type="match status" value="1"/>
</dbReference>